<reference evidence="1 2" key="1">
    <citation type="submission" date="2013-08" db="EMBL/GenBank/DDBJ databases">
        <authorList>
            <person name="Weinstock G."/>
            <person name="Sodergren E."/>
            <person name="Wylie T."/>
            <person name="Fulton L."/>
            <person name="Fulton R."/>
            <person name="Fronick C."/>
            <person name="O'Laughlin M."/>
            <person name="Godfrey J."/>
            <person name="Miner T."/>
            <person name="Herter B."/>
            <person name="Appelbaum E."/>
            <person name="Cordes M."/>
            <person name="Lek S."/>
            <person name="Wollam A."/>
            <person name="Pepin K.H."/>
            <person name="Palsikar V.B."/>
            <person name="Mitreva M."/>
            <person name="Wilson R.K."/>
        </authorList>
    </citation>
    <scope>NUCLEOTIDE SEQUENCE [LARGE SCALE GENOMIC DNA]</scope>
    <source>
        <strain evidence="1 2">ATCC 12856</strain>
    </source>
</reference>
<dbReference type="Proteomes" id="UP000016511">
    <property type="component" value="Unassembled WGS sequence"/>
</dbReference>
<gene>
    <name evidence="1" type="ORF">HMPREF0083_04071</name>
</gene>
<dbReference type="PATRIC" id="fig|649747.3.peg.3697"/>
<keyword evidence="2" id="KW-1185">Reference proteome</keyword>
<comment type="caution">
    <text evidence="1">The sequence shown here is derived from an EMBL/GenBank/DDBJ whole genome shotgun (WGS) entry which is preliminary data.</text>
</comment>
<dbReference type="STRING" id="649747.HMPREF0083_04071"/>
<name>U1WGX8_ANEAE</name>
<dbReference type="HOGENOM" id="CLU_2598389_0_0_9"/>
<sequence>MKKLNIIANRSRENDQLFLVELSDRLEEEIGNSKEYTDASLSFDKKTGELLSFGIQAKAWASEKLPSRQLAQDMKIMRF</sequence>
<accession>U1WGX8</accession>
<proteinExistence type="predicted"/>
<organism evidence="1 2">
    <name type="scientific">Aneurinibacillus aneurinilyticus ATCC 12856</name>
    <dbReference type="NCBI Taxonomy" id="649747"/>
    <lineage>
        <taxon>Bacteria</taxon>
        <taxon>Bacillati</taxon>
        <taxon>Bacillota</taxon>
        <taxon>Bacilli</taxon>
        <taxon>Bacillales</taxon>
        <taxon>Paenibacillaceae</taxon>
        <taxon>Aneurinibacillus group</taxon>
        <taxon>Aneurinibacillus</taxon>
    </lineage>
</organism>
<evidence type="ECO:0000313" key="1">
    <source>
        <dbReference type="EMBL" id="ERI07809.1"/>
    </source>
</evidence>
<evidence type="ECO:0000313" key="2">
    <source>
        <dbReference type="Proteomes" id="UP000016511"/>
    </source>
</evidence>
<dbReference type="AlphaFoldDB" id="U1WGX8"/>
<dbReference type="EMBL" id="AWSJ01000246">
    <property type="protein sequence ID" value="ERI07809.1"/>
    <property type="molecule type" value="Genomic_DNA"/>
</dbReference>
<protein>
    <submittedName>
        <fullName evidence="1">Uncharacterized protein</fullName>
    </submittedName>
</protein>